<comment type="caution">
    <text evidence="1">The sequence shown here is derived from an EMBL/GenBank/DDBJ whole genome shotgun (WGS) entry which is preliminary data.</text>
</comment>
<dbReference type="AlphaFoldDB" id="A0A1F7ZMT4"/>
<name>A0A1F7ZMT4_9EURO</name>
<organism evidence="1 2">
    <name type="scientific">Aspergillus bombycis</name>
    <dbReference type="NCBI Taxonomy" id="109264"/>
    <lineage>
        <taxon>Eukaryota</taxon>
        <taxon>Fungi</taxon>
        <taxon>Dikarya</taxon>
        <taxon>Ascomycota</taxon>
        <taxon>Pezizomycotina</taxon>
        <taxon>Eurotiomycetes</taxon>
        <taxon>Eurotiomycetidae</taxon>
        <taxon>Eurotiales</taxon>
        <taxon>Aspergillaceae</taxon>
        <taxon>Aspergillus</taxon>
    </lineage>
</organism>
<dbReference type="GeneID" id="34454529"/>
<keyword evidence="2" id="KW-1185">Reference proteome</keyword>
<reference evidence="1 2" key="1">
    <citation type="journal article" date="2016" name="Genome Biol. Evol.">
        <title>Draft genome sequence of an aflatoxigenic Aspergillus species, A. bombycis.</title>
        <authorList>
            <person name="Moore G.G."/>
            <person name="Mack B.M."/>
            <person name="Beltz S.B."/>
            <person name="Gilbert M.K."/>
        </authorList>
    </citation>
    <scope>NUCLEOTIDE SEQUENCE [LARGE SCALE GENOMIC DNA]</scope>
    <source>
        <strain evidence="2">NRRL 26010</strain>
    </source>
</reference>
<dbReference type="STRING" id="109264.A0A1F7ZMT4"/>
<sequence length="170" mass="20159">MRHTIWNRQYEAFLKAKSEDDPDYTVLGLLLFDAIEKFTEQNDRLLDLLVEFWRVPDCNGAFHKFNGLTEYLVEVVFDCQGWVNTNTFTAKLYNTSILPQKHGQLQRASGVLRKTLETALWEVFPHEDIEDYLDSLQDSYVEYYDGKLDEEYKDRRDRFLEEINIETLNG</sequence>
<gene>
    <name evidence="1" type="ORF">ABOM_011139</name>
</gene>
<dbReference type="RefSeq" id="XP_022384484.1">
    <property type="nucleotide sequence ID" value="XM_022538267.1"/>
</dbReference>
<dbReference type="OrthoDB" id="3350591at2759"/>
<dbReference type="EMBL" id="LYCR01000131">
    <property type="protein sequence ID" value="OGM40767.1"/>
    <property type="molecule type" value="Genomic_DNA"/>
</dbReference>
<accession>A0A1F7ZMT4</accession>
<proteinExistence type="predicted"/>
<evidence type="ECO:0000313" key="1">
    <source>
        <dbReference type="EMBL" id="OGM40767.1"/>
    </source>
</evidence>
<dbReference type="Proteomes" id="UP000179179">
    <property type="component" value="Unassembled WGS sequence"/>
</dbReference>
<protein>
    <submittedName>
        <fullName evidence="1">Uncharacterized protein</fullName>
    </submittedName>
</protein>
<evidence type="ECO:0000313" key="2">
    <source>
        <dbReference type="Proteomes" id="UP000179179"/>
    </source>
</evidence>